<dbReference type="STRING" id="1169540.A0A0G4FWY7"/>
<proteinExistence type="inferred from homology"/>
<dbReference type="GO" id="GO:0046872">
    <property type="term" value="F:metal ion binding"/>
    <property type="evidence" value="ECO:0007669"/>
    <property type="project" value="UniProtKB-KW"/>
</dbReference>
<dbReference type="PANTHER" id="PTHR47990">
    <property type="entry name" value="2-OXOGLUTARATE (2OG) AND FE(II)-DEPENDENT OXYGENASE SUPERFAMILY PROTEIN-RELATED"/>
    <property type="match status" value="1"/>
</dbReference>
<keyword evidence="5" id="KW-1185">Reference proteome</keyword>
<evidence type="ECO:0000256" key="2">
    <source>
        <dbReference type="SAM" id="MobiDB-lite"/>
    </source>
</evidence>
<dbReference type="PhylomeDB" id="A0A0G4FWY7"/>
<name>A0A0G4FWY7_VITBC</name>
<keyword evidence="1" id="KW-0408">Iron</keyword>
<feature type="domain" description="Fe2OG dioxygenase" evidence="3">
    <location>
        <begin position="202"/>
        <end position="303"/>
    </location>
</feature>
<protein>
    <recommendedName>
        <fullName evidence="3">Fe2OG dioxygenase domain-containing protein</fullName>
    </recommendedName>
</protein>
<reference evidence="4 5" key="1">
    <citation type="submission" date="2014-11" db="EMBL/GenBank/DDBJ databases">
        <authorList>
            <person name="Zhu J."/>
            <person name="Qi W."/>
            <person name="Song R."/>
        </authorList>
    </citation>
    <scope>NUCLEOTIDE SEQUENCE [LARGE SCALE GENOMIC DNA]</scope>
</reference>
<sequence length="350" mass="38786">MGWQSIPVIDLSEDPSTTCNKLKDAAESVGFFYLRGHGIADDEFAAVFSALKTFFALPMEDKMKIHTSKTGGVRGYIGLFEQGNYGIDAADQRAAEAAATAADEGQAPHEASDDEGVRLGEDGLPLDYKEVFTMGTELSESHPHYHATLFAPNVFPDGLPAWRDVIDCYYRRVWEVALRMYRLIALFLGLPEDHFGPFITEPMNSMNCLHYPPYSGSHPRQLGIGAHTDYECFTLLAQDGVPGLEIMNDDNEWVAVPPNGTDFVVNIGDMLARWSNGRFKSTVHRARNPTAEHRYSIAYFCCCNFETPLTPLVNADHPKYPPVLAGVHMLDRIHRANIATQDGQKAVEAA</sequence>
<dbReference type="InterPro" id="IPR044861">
    <property type="entry name" value="IPNS-like_FE2OG_OXY"/>
</dbReference>
<dbReference type="Pfam" id="PF14226">
    <property type="entry name" value="DIOX_N"/>
    <property type="match status" value="1"/>
</dbReference>
<dbReference type="EMBL" id="CDMY01000520">
    <property type="protein sequence ID" value="CEM19829.1"/>
    <property type="molecule type" value="Genomic_DNA"/>
</dbReference>
<dbReference type="InterPro" id="IPR026992">
    <property type="entry name" value="DIOX_N"/>
</dbReference>
<keyword evidence="1" id="KW-0560">Oxidoreductase</keyword>
<dbReference type="InterPro" id="IPR005123">
    <property type="entry name" value="Oxoglu/Fe-dep_dioxygenase_dom"/>
</dbReference>
<dbReference type="InterPro" id="IPR027443">
    <property type="entry name" value="IPNS-like_sf"/>
</dbReference>
<feature type="region of interest" description="Disordered" evidence="2">
    <location>
        <begin position="96"/>
        <end position="118"/>
    </location>
</feature>
<feature type="compositionally biased region" description="Low complexity" evidence="2">
    <location>
        <begin position="96"/>
        <end position="105"/>
    </location>
</feature>
<dbReference type="Pfam" id="PF03171">
    <property type="entry name" value="2OG-FeII_Oxy"/>
    <property type="match status" value="1"/>
</dbReference>
<evidence type="ECO:0000256" key="1">
    <source>
        <dbReference type="RuleBase" id="RU003682"/>
    </source>
</evidence>
<comment type="similarity">
    <text evidence="1">Belongs to the iron/ascorbate-dependent oxidoreductase family.</text>
</comment>
<dbReference type="GO" id="GO:0016491">
    <property type="term" value="F:oxidoreductase activity"/>
    <property type="evidence" value="ECO:0007669"/>
    <property type="project" value="UniProtKB-KW"/>
</dbReference>
<dbReference type="Gene3D" id="2.60.120.330">
    <property type="entry name" value="B-lactam Antibiotic, Isopenicillin N Synthase, Chain"/>
    <property type="match status" value="1"/>
</dbReference>
<dbReference type="PROSITE" id="PS51471">
    <property type="entry name" value="FE2OG_OXY"/>
    <property type="match status" value="1"/>
</dbReference>
<evidence type="ECO:0000259" key="3">
    <source>
        <dbReference type="PROSITE" id="PS51471"/>
    </source>
</evidence>
<dbReference type="SUPFAM" id="SSF51197">
    <property type="entry name" value="Clavaminate synthase-like"/>
    <property type="match status" value="1"/>
</dbReference>
<dbReference type="VEuPathDB" id="CryptoDB:Vbra_5998"/>
<dbReference type="AlphaFoldDB" id="A0A0G4FWY7"/>
<dbReference type="Proteomes" id="UP000041254">
    <property type="component" value="Unassembled WGS sequence"/>
</dbReference>
<dbReference type="OrthoDB" id="288590at2759"/>
<keyword evidence="1" id="KW-0479">Metal-binding</keyword>
<dbReference type="InParanoid" id="A0A0G4FWY7"/>
<organism evidence="4 5">
    <name type="scientific">Vitrella brassicaformis (strain CCMP3155)</name>
    <dbReference type="NCBI Taxonomy" id="1169540"/>
    <lineage>
        <taxon>Eukaryota</taxon>
        <taxon>Sar</taxon>
        <taxon>Alveolata</taxon>
        <taxon>Colpodellida</taxon>
        <taxon>Vitrellaceae</taxon>
        <taxon>Vitrella</taxon>
    </lineage>
</organism>
<gene>
    <name evidence="4" type="ORF">Vbra_5998</name>
</gene>
<accession>A0A0G4FWY7</accession>
<dbReference type="OMA" id="LPKEWNC"/>
<dbReference type="InterPro" id="IPR050231">
    <property type="entry name" value="Iron_ascorbate_oxido_reductase"/>
</dbReference>
<evidence type="ECO:0000313" key="4">
    <source>
        <dbReference type="EMBL" id="CEM19829.1"/>
    </source>
</evidence>
<feature type="compositionally biased region" description="Basic and acidic residues" evidence="2">
    <location>
        <begin position="106"/>
        <end position="118"/>
    </location>
</feature>
<evidence type="ECO:0000313" key="5">
    <source>
        <dbReference type="Proteomes" id="UP000041254"/>
    </source>
</evidence>